<evidence type="ECO:0000313" key="2">
    <source>
        <dbReference type="EMBL" id="KUM45147.1"/>
    </source>
</evidence>
<organism evidence="1">
    <name type="scientific">Picea glauca</name>
    <name type="common">White spruce</name>
    <name type="synonym">Pinus glauca</name>
    <dbReference type="NCBI Taxonomy" id="3330"/>
    <lineage>
        <taxon>Eukaryota</taxon>
        <taxon>Viridiplantae</taxon>
        <taxon>Streptophyta</taxon>
        <taxon>Embryophyta</taxon>
        <taxon>Tracheophyta</taxon>
        <taxon>Spermatophyta</taxon>
        <taxon>Pinopsida</taxon>
        <taxon>Pinidae</taxon>
        <taxon>Conifers I</taxon>
        <taxon>Pinales</taxon>
        <taxon>Pinaceae</taxon>
        <taxon>Picea</taxon>
    </lineage>
</organism>
<evidence type="ECO:0000313" key="1">
    <source>
        <dbReference type="EMBL" id="KUM45146.1"/>
    </source>
</evidence>
<dbReference type="EMBL" id="LKAM01000027">
    <property type="protein sequence ID" value="KUM45147.1"/>
    <property type="molecule type" value="Genomic_DNA"/>
</dbReference>
<geneLocation type="mitochondrion" evidence="1"/>
<proteinExistence type="predicted"/>
<dbReference type="AlphaFoldDB" id="A0A101LTN6"/>
<protein>
    <submittedName>
        <fullName evidence="1">Uncharacterized protein</fullName>
    </submittedName>
</protein>
<comment type="caution">
    <text evidence="1">The sequence shown here is derived from an EMBL/GenBank/DDBJ whole genome shotgun (WGS) entry which is preliminary data.</text>
</comment>
<keyword evidence="1" id="KW-0496">Mitochondrion</keyword>
<evidence type="ECO:0000313" key="3">
    <source>
        <dbReference type="EMBL" id="KUM51068.1"/>
    </source>
</evidence>
<dbReference type="EMBL" id="LKAM01000001">
    <property type="protein sequence ID" value="KUM51068.1"/>
    <property type="molecule type" value="Genomic_DNA"/>
</dbReference>
<sequence length="86" mass="9519">MGSISILAHNLQSSYTLYVIIVDAISPYLQTTLISTRLGLLMSIWCEIERGGLLVNKWKSWPTNLGCTSFPYTFSRGISFISKGAS</sequence>
<reference evidence="1" key="1">
    <citation type="journal article" date="2015" name="Genome Biol. Evol.">
        <title>Organellar Genomes of White Spruce (Picea glauca): Assembly and Annotation.</title>
        <authorList>
            <person name="Jackman S.D."/>
            <person name="Warren R.L."/>
            <person name="Gibb E.A."/>
            <person name="Vandervalk B.P."/>
            <person name="Mohamadi H."/>
            <person name="Chu J."/>
            <person name="Raymond A."/>
            <person name="Pleasance S."/>
            <person name="Coope R."/>
            <person name="Wildung M.R."/>
            <person name="Ritland C.E."/>
            <person name="Bousquet J."/>
            <person name="Jones S.J."/>
            <person name="Bohlmann J."/>
            <person name="Birol I."/>
        </authorList>
    </citation>
    <scope>NUCLEOTIDE SEQUENCE [LARGE SCALE GENOMIC DNA]</scope>
    <source>
        <tissue evidence="1">Flushing bud</tissue>
    </source>
</reference>
<gene>
    <name evidence="1" type="ORF">ABT39_MTgene3619</name>
    <name evidence="2" type="ORF">ABT39_MTgene3620</name>
    <name evidence="3" type="ORF">ABT39_MTgene914</name>
</gene>
<accession>A0A101LTN6</accession>
<name>A0A101LTN6_PICGL</name>
<dbReference type="EMBL" id="LKAM01000027">
    <property type="protein sequence ID" value="KUM45146.1"/>
    <property type="molecule type" value="Genomic_DNA"/>
</dbReference>